<dbReference type="AlphaFoldDB" id="A0A5B7D536"/>
<name>A0A5B7D536_PORTR</name>
<evidence type="ECO:0000313" key="2">
    <source>
        <dbReference type="Proteomes" id="UP000324222"/>
    </source>
</evidence>
<protein>
    <submittedName>
        <fullName evidence="1">Uncharacterized protein</fullName>
    </submittedName>
</protein>
<comment type="caution">
    <text evidence="1">The sequence shown here is derived from an EMBL/GenBank/DDBJ whole genome shotgun (WGS) entry which is preliminary data.</text>
</comment>
<dbReference type="EMBL" id="VSRR010000485">
    <property type="protein sequence ID" value="MPC16174.1"/>
    <property type="molecule type" value="Genomic_DNA"/>
</dbReference>
<evidence type="ECO:0000313" key="1">
    <source>
        <dbReference type="EMBL" id="MPC16174.1"/>
    </source>
</evidence>
<accession>A0A5B7D536</accession>
<keyword evidence="2" id="KW-1185">Reference proteome</keyword>
<proteinExistence type="predicted"/>
<gene>
    <name evidence="1" type="ORF">E2C01_008993</name>
</gene>
<dbReference type="Proteomes" id="UP000324222">
    <property type="component" value="Unassembled WGS sequence"/>
</dbReference>
<reference evidence="1 2" key="1">
    <citation type="submission" date="2019-05" db="EMBL/GenBank/DDBJ databases">
        <title>Another draft genome of Portunus trituberculatus and its Hox gene families provides insights of decapod evolution.</title>
        <authorList>
            <person name="Jeong J.-H."/>
            <person name="Song I."/>
            <person name="Kim S."/>
            <person name="Choi T."/>
            <person name="Kim D."/>
            <person name="Ryu S."/>
            <person name="Kim W."/>
        </authorList>
    </citation>
    <scope>NUCLEOTIDE SEQUENCE [LARGE SCALE GENOMIC DNA]</scope>
    <source>
        <tissue evidence="1">Muscle</tissue>
    </source>
</reference>
<organism evidence="1 2">
    <name type="scientific">Portunus trituberculatus</name>
    <name type="common">Swimming crab</name>
    <name type="synonym">Neptunus trituberculatus</name>
    <dbReference type="NCBI Taxonomy" id="210409"/>
    <lineage>
        <taxon>Eukaryota</taxon>
        <taxon>Metazoa</taxon>
        <taxon>Ecdysozoa</taxon>
        <taxon>Arthropoda</taxon>
        <taxon>Crustacea</taxon>
        <taxon>Multicrustacea</taxon>
        <taxon>Malacostraca</taxon>
        <taxon>Eumalacostraca</taxon>
        <taxon>Eucarida</taxon>
        <taxon>Decapoda</taxon>
        <taxon>Pleocyemata</taxon>
        <taxon>Brachyura</taxon>
        <taxon>Eubrachyura</taxon>
        <taxon>Portunoidea</taxon>
        <taxon>Portunidae</taxon>
        <taxon>Portuninae</taxon>
        <taxon>Portunus</taxon>
    </lineage>
</organism>
<sequence length="67" mass="7226">MRANTATNVTQLNQGLVCGLERESGRAAGCPRNTVLLGRKWAFYPVSLATTLHLGTRGSPSPHCKLF</sequence>